<dbReference type="Pfam" id="PF13041">
    <property type="entry name" value="PPR_2"/>
    <property type="match status" value="1"/>
</dbReference>
<evidence type="ECO:0000256" key="3">
    <source>
        <dbReference type="SAM" id="MobiDB-lite"/>
    </source>
</evidence>
<name>A0AAD6Q5S0_9ROSI</name>
<evidence type="ECO:0008006" key="6">
    <source>
        <dbReference type="Google" id="ProtNLM"/>
    </source>
</evidence>
<proteinExistence type="predicted"/>
<dbReference type="PROSITE" id="PS51375">
    <property type="entry name" value="PPR"/>
    <property type="match status" value="1"/>
</dbReference>
<keyword evidence="1" id="KW-0677">Repeat</keyword>
<dbReference type="Proteomes" id="UP001164929">
    <property type="component" value="Chromosome 11"/>
</dbReference>
<evidence type="ECO:0000256" key="1">
    <source>
        <dbReference type="ARBA" id="ARBA00022737"/>
    </source>
</evidence>
<dbReference type="Pfam" id="PF01535">
    <property type="entry name" value="PPR"/>
    <property type="match status" value="1"/>
</dbReference>
<protein>
    <recommendedName>
        <fullName evidence="6">Pentatricopeptide repeat-containing protein</fullName>
    </recommendedName>
</protein>
<dbReference type="InterPro" id="IPR011990">
    <property type="entry name" value="TPR-like_helical_dom_sf"/>
</dbReference>
<organism evidence="4 5">
    <name type="scientific">Populus alba x Populus x berolinensis</name>
    <dbReference type="NCBI Taxonomy" id="444605"/>
    <lineage>
        <taxon>Eukaryota</taxon>
        <taxon>Viridiplantae</taxon>
        <taxon>Streptophyta</taxon>
        <taxon>Embryophyta</taxon>
        <taxon>Tracheophyta</taxon>
        <taxon>Spermatophyta</taxon>
        <taxon>Magnoliopsida</taxon>
        <taxon>eudicotyledons</taxon>
        <taxon>Gunneridae</taxon>
        <taxon>Pentapetalae</taxon>
        <taxon>rosids</taxon>
        <taxon>fabids</taxon>
        <taxon>Malpighiales</taxon>
        <taxon>Salicaceae</taxon>
        <taxon>Saliceae</taxon>
        <taxon>Populus</taxon>
    </lineage>
</organism>
<dbReference type="InterPro" id="IPR002885">
    <property type="entry name" value="PPR_rpt"/>
</dbReference>
<evidence type="ECO:0000313" key="4">
    <source>
        <dbReference type="EMBL" id="KAJ6980139.1"/>
    </source>
</evidence>
<dbReference type="PANTHER" id="PTHR47262">
    <property type="entry name" value="OS02G0132600 PROTEIN"/>
    <property type="match status" value="1"/>
</dbReference>
<keyword evidence="5" id="KW-1185">Reference proteome</keyword>
<dbReference type="AlphaFoldDB" id="A0AAD6Q5S0"/>
<feature type="repeat" description="PPR" evidence="2">
    <location>
        <begin position="197"/>
        <end position="231"/>
    </location>
</feature>
<dbReference type="Gene3D" id="1.25.40.10">
    <property type="entry name" value="Tetratricopeptide repeat domain"/>
    <property type="match status" value="1"/>
</dbReference>
<feature type="region of interest" description="Disordered" evidence="3">
    <location>
        <begin position="304"/>
        <end position="324"/>
    </location>
</feature>
<dbReference type="NCBIfam" id="TIGR00756">
    <property type="entry name" value="PPR"/>
    <property type="match status" value="1"/>
</dbReference>
<sequence>MSLLMKFFILLNGWEDISFCSMDRKAFVVIEWDANRLVSGQACMILISLVCNTVTVIGNVNSQNYHINCFITVEDVVSKFKTLHRVMEMSPSSTSYERLIVYSCNSLKVHHAIDMVDELCDEGFTISINTIHSMLNASEASLDFNLVQRIYSLIYHLDLTPTNETFRTMIGLSVKMKDFDGAIGLLNDLKKLNMTPTAGMYNAIMDGYFQEKNMSGALMVLEQMKLADVKPDSATYSCLISNCDNEDQITKTINVVSRQSKAKESGFVCTRFIGNNPAKGWVICSSLLTTSLNATKGEKLAILQPRKNERSRKRSKDVSHETSD</sequence>
<evidence type="ECO:0000313" key="5">
    <source>
        <dbReference type="Proteomes" id="UP001164929"/>
    </source>
</evidence>
<accession>A0AAD6Q5S0</accession>
<dbReference type="EMBL" id="JAQIZT010000011">
    <property type="protein sequence ID" value="KAJ6980139.1"/>
    <property type="molecule type" value="Genomic_DNA"/>
</dbReference>
<gene>
    <name evidence="4" type="ORF">NC653_028075</name>
</gene>
<dbReference type="PANTHER" id="PTHR47262:SF1">
    <property type="entry name" value="OS02G0132600 PROTEIN"/>
    <property type="match status" value="1"/>
</dbReference>
<comment type="caution">
    <text evidence="4">The sequence shown here is derived from an EMBL/GenBank/DDBJ whole genome shotgun (WGS) entry which is preliminary data.</text>
</comment>
<evidence type="ECO:0000256" key="2">
    <source>
        <dbReference type="PROSITE-ProRule" id="PRU00708"/>
    </source>
</evidence>
<reference evidence="4" key="1">
    <citation type="journal article" date="2023" name="Mol. Ecol. Resour.">
        <title>Chromosome-level genome assembly of a triploid poplar Populus alba 'Berolinensis'.</title>
        <authorList>
            <person name="Chen S."/>
            <person name="Yu Y."/>
            <person name="Wang X."/>
            <person name="Wang S."/>
            <person name="Zhang T."/>
            <person name="Zhou Y."/>
            <person name="He R."/>
            <person name="Meng N."/>
            <person name="Wang Y."/>
            <person name="Liu W."/>
            <person name="Liu Z."/>
            <person name="Liu J."/>
            <person name="Guo Q."/>
            <person name="Huang H."/>
            <person name="Sederoff R.R."/>
            <person name="Wang G."/>
            <person name="Qu G."/>
            <person name="Chen S."/>
        </authorList>
    </citation>
    <scope>NUCLEOTIDE SEQUENCE</scope>
    <source>
        <strain evidence="4">SC-2020</strain>
    </source>
</reference>